<dbReference type="SMART" id="SM00506">
    <property type="entry name" value="A1pp"/>
    <property type="match status" value="1"/>
</dbReference>
<sequence>MTRLEAVRGDISRQDVDAIVNAANSSLLGGGGVDGAIHRAAGPELLAACRRLRAEQLPDGLPAGDAVATPGFRLPARHVIHTVGPVWSASHDRTPVLRSAYRRCVEVAAGIGIRSMAFPAVSAGVYGWPVDDAARVAVAAVREALADGAGDGIELVRFVLYSDPVLAEFEAALAAGA</sequence>
<evidence type="ECO:0000313" key="3">
    <source>
        <dbReference type="Proteomes" id="UP000516660"/>
    </source>
</evidence>
<dbReference type="CDD" id="cd02908">
    <property type="entry name" value="Macro_OAADPr_deacetylase"/>
    <property type="match status" value="1"/>
</dbReference>
<accession>A0A7L7Z4A4</accession>
<proteinExistence type="predicted"/>
<reference evidence="2 3" key="1">
    <citation type="submission" date="2020-08" db="EMBL/GenBank/DDBJ databases">
        <title>Description of Clavibacter zhangzhiyonge sp. nov., a phytopathogenic actinobacterium isolated from barley seeds, causing leaf brown spot and decline.</title>
        <authorList>
            <person name="Tian Q."/>
            <person name="Chuan J."/>
            <person name="Zhao W."/>
            <person name="Li X."/>
        </authorList>
    </citation>
    <scope>NUCLEOTIDE SEQUENCE [LARGE SCALE GENOMIC DNA]</scope>
    <source>
        <strain evidence="2 3">DM1</strain>
    </source>
</reference>
<organism evidence="2 3">
    <name type="scientific">Clavibacter zhangzhiyongii</name>
    <dbReference type="NCBI Taxonomy" id="2768071"/>
    <lineage>
        <taxon>Bacteria</taxon>
        <taxon>Bacillati</taxon>
        <taxon>Actinomycetota</taxon>
        <taxon>Actinomycetes</taxon>
        <taxon>Micrococcales</taxon>
        <taxon>Microbacteriaceae</taxon>
        <taxon>Clavibacter</taxon>
    </lineage>
</organism>
<dbReference type="InterPro" id="IPR043472">
    <property type="entry name" value="Macro_dom-like"/>
</dbReference>
<protein>
    <submittedName>
        <fullName evidence="2">O-acetyl-ADP-ribose deacetylase</fullName>
    </submittedName>
</protein>
<dbReference type="SUPFAM" id="SSF52949">
    <property type="entry name" value="Macro domain-like"/>
    <property type="match status" value="1"/>
</dbReference>
<dbReference type="KEGG" id="czh:H9X71_03795"/>
<dbReference type="PANTHER" id="PTHR11106">
    <property type="entry name" value="GANGLIOSIDE INDUCED DIFFERENTIATION ASSOCIATED PROTEIN 2-RELATED"/>
    <property type="match status" value="1"/>
</dbReference>
<dbReference type="Gene3D" id="3.40.220.10">
    <property type="entry name" value="Leucine Aminopeptidase, subunit E, domain 1"/>
    <property type="match status" value="1"/>
</dbReference>
<name>A0A7L7Z4A4_9MICO</name>
<keyword evidence="3" id="KW-1185">Reference proteome</keyword>
<dbReference type="Proteomes" id="UP000516660">
    <property type="component" value="Chromosome"/>
</dbReference>
<gene>
    <name evidence="2" type="ORF">H9X71_03795</name>
</gene>
<dbReference type="NCBIfam" id="NF001664">
    <property type="entry name" value="PRK00431.1-6"/>
    <property type="match status" value="1"/>
</dbReference>
<dbReference type="PANTHER" id="PTHR11106:SF27">
    <property type="entry name" value="MACRO DOMAIN-CONTAINING PROTEIN"/>
    <property type="match status" value="1"/>
</dbReference>
<dbReference type="PROSITE" id="PS51154">
    <property type="entry name" value="MACRO"/>
    <property type="match status" value="1"/>
</dbReference>
<dbReference type="RefSeq" id="WP_191148402.1">
    <property type="nucleotide sequence ID" value="NZ_CP061274.1"/>
</dbReference>
<evidence type="ECO:0000259" key="1">
    <source>
        <dbReference type="PROSITE" id="PS51154"/>
    </source>
</evidence>
<dbReference type="AlphaFoldDB" id="A0A7L7Z4A4"/>
<dbReference type="EMBL" id="CP061274">
    <property type="protein sequence ID" value="QOD44481.1"/>
    <property type="molecule type" value="Genomic_DNA"/>
</dbReference>
<dbReference type="InterPro" id="IPR002589">
    <property type="entry name" value="Macro_dom"/>
</dbReference>
<feature type="domain" description="Macro" evidence="1">
    <location>
        <begin position="1"/>
        <end position="177"/>
    </location>
</feature>
<dbReference type="Pfam" id="PF01661">
    <property type="entry name" value="Macro"/>
    <property type="match status" value="1"/>
</dbReference>
<evidence type="ECO:0000313" key="2">
    <source>
        <dbReference type="EMBL" id="QOD44481.1"/>
    </source>
</evidence>